<dbReference type="SUPFAM" id="SSF52799">
    <property type="entry name" value="(Phosphotyrosine protein) phosphatases II"/>
    <property type="match status" value="1"/>
</dbReference>
<dbReference type="InterPro" id="IPR011029">
    <property type="entry name" value="DEATH-like_dom_sf"/>
</dbReference>
<dbReference type="EMBL" id="CASHTH010001044">
    <property type="protein sequence ID" value="CAI8010568.1"/>
    <property type="molecule type" value="Genomic_DNA"/>
</dbReference>
<evidence type="ECO:0000259" key="1">
    <source>
        <dbReference type="PROSITE" id="PS50168"/>
    </source>
</evidence>
<dbReference type="GO" id="GO:0004438">
    <property type="term" value="F:phosphatidylinositol-3-phosphate phosphatase activity"/>
    <property type="evidence" value="ECO:0007669"/>
    <property type="project" value="InterPro"/>
</dbReference>
<feature type="domain" description="DED" evidence="1">
    <location>
        <begin position="602"/>
        <end position="682"/>
    </location>
</feature>
<dbReference type="SUPFAM" id="SSF47986">
    <property type="entry name" value="DEATH domain"/>
    <property type="match status" value="1"/>
</dbReference>
<organism evidence="2 3">
    <name type="scientific">Geodia barretti</name>
    <name type="common">Barrett's horny sponge</name>
    <dbReference type="NCBI Taxonomy" id="519541"/>
    <lineage>
        <taxon>Eukaryota</taxon>
        <taxon>Metazoa</taxon>
        <taxon>Porifera</taxon>
        <taxon>Demospongiae</taxon>
        <taxon>Heteroscleromorpha</taxon>
        <taxon>Tetractinellida</taxon>
        <taxon>Astrophorina</taxon>
        <taxon>Geodiidae</taxon>
        <taxon>Geodia</taxon>
    </lineage>
</organism>
<dbReference type="Gene3D" id="3.90.190.10">
    <property type="entry name" value="Protein tyrosine phosphatase superfamily"/>
    <property type="match status" value="1"/>
</dbReference>
<dbReference type="SMART" id="SM00031">
    <property type="entry name" value="DED"/>
    <property type="match status" value="1"/>
</dbReference>
<keyword evidence="3" id="KW-1185">Reference proteome</keyword>
<sequence>MSSAWLGSLVMAEVGEADSVVSEGCIQELLEVFSRGAYKARNALDRRNEVIHKRCIHLIARDYDVEVIDNKSGQLCGHYPSELIVIERHKTFARTTSSATRGRGHPVNDTAKLKELISTARYARCRLRFVMPVILFENKNVCRSATLSTMAEMYGRAGMDWFTVQCIRIQVETQHHHHRYHQVVVEEVVRTGAGQVSFSLLLLLITIDLWQWPWAGGQGGSTNTRFSCILRELMTRVRGQDVQLLKATGVDLICDLMVEKKKSKYGLLVASSEKVDKWARYCDFQIASMPYPGCEFFREYKDKDFSPVGLHFDWKQSMIDADLLLPEPLQRMTQIPFRTYQEWDLVQITLNYLKLFLAYLQHGKGGLLIHCISGWDRTPLFISLLRLSLWADGKAHCSLSPKEILYFTLAYDWFAFGYVSVHYLRFHIMFFCFDFLKYITSDDLSVNRTPQSRGSPSTNGGGLYTPASVPCQRTFSAHDCSSHSTDLGLVQATLFSSVPRSQSYSSPLPPSTMRRQKLLAVRTLFQKAYRTAIPELQPAQGAMAFATGLLSRLPLFGSSSSIQQPTLAKQREGALTETDVQKVGSRERLGIMDEEHERMMYPFRQIFADATNKLSTDEAHMLYYTYGKKYPPAGRDTVPMVLDLFRSLEKRGLLSPDARGMAFLREMLIGINRVDIARDCERHRQLLKAKRIEPVYSKHLANKPARKLKQRKQRRLTAYYALNKKIKTTILDYFHVERDRQPPSQQRNV</sequence>
<reference evidence="2" key="1">
    <citation type="submission" date="2023-03" db="EMBL/GenBank/DDBJ databases">
        <authorList>
            <person name="Steffen K."/>
            <person name="Cardenas P."/>
        </authorList>
    </citation>
    <scope>NUCLEOTIDE SEQUENCE</scope>
</reference>
<dbReference type="InterPro" id="IPR029021">
    <property type="entry name" value="Prot-tyrosine_phosphatase-like"/>
</dbReference>
<dbReference type="PROSITE" id="PS50168">
    <property type="entry name" value="DED"/>
    <property type="match status" value="1"/>
</dbReference>
<proteinExistence type="predicted"/>
<dbReference type="InterPro" id="IPR016130">
    <property type="entry name" value="Tyr_Pase_AS"/>
</dbReference>
<name>A0AA35W721_GEOBA</name>
<dbReference type="PANTHER" id="PTHR13524:SF2">
    <property type="entry name" value="MYOTUBULARIN-RELATED PROTEIN 14"/>
    <property type="match status" value="1"/>
</dbReference>
<dbReference type="InterPro" id="IPR039802">
    <property type="entry name" value="MTMR14"/>
</dbReference>
<protein>
    <submittedName>
        <fullName evidence="2">Myotubularin-related protein 14</fullName>
    </submittedName>
</protein>
<accession>A0AA35W721</accession>
<dbReference type="GO" id="GO:0042981">
    <property type="term" value="P:regulation of apoptotic process"/>
    <property type="evidence" value="ECO:0007669"/>
    <property type="project" value="InterPro"/>
</dbReference>
<dbReference type="AlphaFoldDB" id="A0AA35W721"/>
<dbReference type="InterPro" id="IPR001875">
    <property type="entry name" value="DED_dom"/>
</dbReference>
<gene>
    <name evidence="2" type="ORF">GBAR_LOCUS6952</name>
</gene>
<dbReference type="PANTHER" id="PTHR13524">
    <property type="entry name" value="MYOTUBULARIN-RELATED"/>
    <property type="match status" value="1"/>
</dbReference>
<dbReference type="PROSITE" id="PS00383">
    <property type="entry name" value="TYR_PHOSPHATASE_1"/>
    <property type="match status" value="1"/>
</dbReference>
<dbReference type="Gene3D" id="1.10.533.10">
    <property type="entry name" value="Death Domain, Fas"/>
    <property type="match status" value="1"/>
</dbReference>
<evidence type="ECO:0000313" key="3">
    <source>
        <dbReference type="Proteomes" id="UP001174909"/>
    </source>
</evidence>
<dbReference type="Proteomes" id="UP001174909">
    <property type="component" value="Unassembled WGS sequence"/>
</dbReference>
<evidence type="ECO:0000313" key="2">
    <source>
        <dbReference type="EMBL" id="CAI8010568.1"/>
    </source>
</evidence>
<comment type="caution">
    <text evidence="2">The sequence shown here is derived from an EMBL/GenBank/DDBJ whole genome shotgun (WGS) entry which is preliminary data.</text>
</comment>